<comment type="subunit">
    <text evidence="6">The basal body constitutes a major portion of the flagellar organelle and consists of a number of rings mounted on a central rod.</text>
</comment>
<proteinExistence type="inferred from homology"/>
<evidence type="ECO:0000313" key="7">
    <source>
        <dbReference type="EMBL" id="MCY9596579.1"/>
    </source>
</evidence>
<dbReference type="EMBL" id="CP026520">
    <property type="protein sequence ID" value="QAV19586.1"/>
    <property type="molecule type" value="Genomic_DNA"/>
</dbReference>
<keyword evidence="10" id="KW-1185">Reference proteome</keyword>
<gene>
    <name evidence="8" type="primary">flgB</name>
    <name evidence="7" type="ORF">M5X16_12425</name>
    <name evidence="8" type="ORF">PC41400_18725</name>
</gene>
<dbReference type="PIRSF" id="PIRSF002889">
    <property type="entry name" value="Rod_FlgB"/>
    <property type="match status" value="1"/>
</dbReference>
<evidence type="ECO:0000256" key="3">
    <source>
        <dbReference type="ARBA" id="ARBA00014376"/>
    </source>
</evidence>
<dbReference type="GO" id="GO:0030694">
    <property type="term" value="C:bacterial-type flagellum basal body, rod"/>
    <property type="evidence" value="ECO:0007669"/>
    <property type="project" value="InterPro"/>
</dbReference>
<keyword evidence="8" id="KW-0969">Cilium</keyword>
<evidence type="ECO:0000256" key="2">
    <source>
        <dbReference type="ARBA" id="ARBA00009677"/>
    </source>
</evidence>
<evidence type="ECO:0000256" key="1">
    <source>
        <dbReference type="ARBA" id="ARBA00004117"/>
    </source>
</evidence>
<dbReference type="KEGG" id="pchi:PC41400_18725"/>
<keyword evidence="4 6" id="KW-0975">Bacterial flagellum</keyword>
<comment type="subcellular location">
    <subcellularLocation>
        <location evidence="1 6">Bacterial flagellum basal body</location>
    </subcellularLocation>
</comment>
<evidence type="ECO:0000256" key="4">
    <source>
        <dbReference type="ARBA" id="ARBA00023143"/>
    </source>
</evidence>
<comment type="function">
    <text evidence="5 6">Structural component of flagellum, the bacterial motility apparatus. Part of the rod structure of flagellar basal body.</text>
</comment>
<reference evidence="8 9" key="1">
    <citation type="submission" date="2018-01" db="EMBL/GenBank/DDBJ databases">
        <title>The whole genome sequencing and assembly of Paenibacillus chitinolyticus KCCM 41400 strain.</title>
        <authorList>
            <person name="Kim J.-Y."/>
            <person name="Park M.-K."/>
            <person name="Lee Y.-J."/>
            <person name="Yi H."/>
            <person name="Bahn Y.-S."/>
            <person name="Kim J.F."/>
            <person name="Lee D.-W."/>
        </authorList>
    </citation>
    <scope>NUCLEOTIDE SEQUENCE [LARGE SCALE GENOMIC DNA]</scope>
    <source>
        <strain evidence="8 9">KCCM 41400</strain>
    </source>
</reference>
<dbReference type="OrthoDB" id="9792068at2"/>
<evidence type="ECO:0000313" key="8">
    <source>
        <dbReference type="EMBL" id="QAV19586.1"/>
    </source>
</evidence>
<keyword evidence="8" id="KW-0282">Flagellum</keyword>
<dbReference type="NCBIfam" id="TIGR01396">
    <property type="entry name" value="FlgB"/>
    <property type="match status" value="1"/>
</dbReference>
<evidence type="ECO:0000256" key="5">
    <source>
        <dbReference type="ARBA" id="ARBA00024934"/>
    </source>
</evidence>
<dbReference type="InterPro" id="IPR006300">
    <property type="entry name" value="FlgB"/>
</dbReference>
<dbReference type="Proteomes" id="UP001527202">
    <property type="component" value="Unassembled WGS sequence"/>
</dbReference>
<dbReference type="GeneID" id="95376831"/>
<accession>A0A410WYP7</accession>
<dbReference type="AlphaFoldDB" id="A0A410WYP7"/>
<evidence type="ECO:0000256" key="6">
    <source>
        <dbReference type="PIRNR" id="PIRNR002889"/>
    </source>
</evidence>
<dbReference type="Proteomes" id="UP000288943">
    <property type="component" value="Chromosome"/>
</dbReference>
<name>A0A410WYP7_9BACL</name>
<sequence length="133" mass="14660">MLVSSTTRMNEKALDIAAARHQAILGNLANSDTPVYKSRFVSFEEELEKATEGKMPLEGITSHKRHFKISGSGEAGLIKIAVLGPYVFNTNGNSVDMDYEMSLMAKNQLAYSVFAESVSGHYKKMNGLLRDLK</sequence>
<organism evidence="8 9">
    <name type="scientific">Paenibacillus chitinolyticus</name>
    <dbReference type="NCBI Taxonomy" id="79263"/>
    <lineage>
        <taxon>Bacteria</taxon>
        <taxon>Bacillati</taxon>
        <taxon>Bacillota</taxon>
        <taxon>Bacilli</taxon>
        <taxon>Bacillales</taxon>
        <taxon>Paenibacillaceae</taxon>
        <taxon>Paenibacillus</taxon>
    </lineage>
</organism>
<dbReference type="GO" id="GO:0071973">
    <property type="term" value="P:bacterial-type flagellum-dependent cell motility"/>
    <property type="evidence" value="ECO:0007669"/>
    <property type="project" value="InterPro"/>
</dbReference>
<dbReference type="EMBL" id="JAMDMJ010000013">
    <property type="protein sequence ID" value="MCY9596579.1"/>
    <property type="molecule type" value="Genomic_DNA"/>
</dbReference>
<evidence type="ECO:0000313" key="9">
    <source>
        <dbReference type="Proteomes" id="UP000288943"/>
    </source>
</evidence>
<dbReference type="RefSeq" id="WP_042226823.1">
    <property type="nucleotide sequence ID" value="NZ_CP026520.1"/>
</dbReference>
<comment type="similarity">
    <text evidence="2 6">Belongs to the flagella basal body rod proteins family.</text>
</comment>
<reference evidence="7 10" key="2">
    <citation type="submission" date="2022-05" db="EMBL/GenBank/DDBJ databases">
        <title>Genome Sequencing of Bee-Associated Microbes.</title>
        <authorList>
            <person name="Dunlap C."/>
        </authorList>
    </citation>
    <scope>NUCLEOTIDE SEQUENCE [LARGE SCALE GENOMIC DNA]</scope>
    <source>
        <strain evidence="7 10">NRRL B-23120</strain>
    </source>
</reference>
<evidence type="ECO:0000313" key="10">
    <source>
        <dbReference type="Proteomes" id="UP001527202"/>
    </source>
</evidence>
<protein>
    <recommendedName>
        <fullName evidence="3 6">Flagellar basal body rod protein FlgB</fullName>
    </recommendedName>
</protein>
<keyword evidence="8" id="KW-0966">Cell projection</keyword>